<dbReference type="EMBL" id="KY914485">
    <property type="protein sequence ID" value="ARK07866.1"/>
    <property type="molecule type" value="Genomic_DNA"/>
</dbReference>
<keyword evidence="2" id="KW-1185">Reference proteome</keyword>
<organism evidence="1 2">
    <name type="scientific">Aeromonas phage phiA8-29</name>
    <dbReference type="NCBI Taxonomy" id="1978922"/>
    <lineage>
        <taxon>Viruses</taxon>
        <taxon>Duplodnaviria</taxon>
        <taxon>Heunggongvirae</taxon>
        <taxon>Uroviricota</taxon>
        <taxon>Caudoviricetes</taxon>
        <taxon>Pantevenvirales</taxon>
        <taxon>Ackermannviridae</taxon>
        <taxon>Tedavirus</taxon>
        <taxon>Tedavirus A829</taxon>
    </lineage>
</organism>
<protein>
    <submittedName>
        <fullName evidence="1">Uncharacterized protein</fullName>
    </submittedName>
</protein>
<proteinExistence type="predicted"/>
<dbReference type="Proteomes" id="UP000221506">
    <property type="component" value="Segment"/>
</dbReference>
<evidence type="ECO:0000313" key="1">
    <source>
        <dbReference type="EMBL" id="ARK07866.1"/>
    </source>
</evidence>
<name>A0A1W6DYC5_9CAUD</name>
<sequence length="175" mass="19554">MADTLVTIHTLTRESLEDLFSLLQEGERPLPYPSAVSCKDIDSEDLLEFTIAWRDIQPLTLALAFASAYQSIKFPDEVDPNIMIGGDDGFAGKYLAGVIETQRLKLQLDRQTKRTNVLAKELISVKQVISDTNDLTGDMYMQHTVALKAVMHMNQQLSSLGAEPFDFSSVHINKH</sequence>
<gene>
    <name evidence="1" type="ORF">phiA829_046</name>
</gene>
<accession>A0A1W6DYC5</accession>
<reference evidence="1 2" key="1">
    <citation type="submission" date="2017-04" db="EMBL/GenBank/DDBJ databases">
        <title>Complete genome sequence and characterization of temperature-dependent bacteriophage phiA8-29 infecting Aeromonas.</title>
        <authorList>
            <person name="He Y."/>
            <person name="Yang H."/>
        </authorList>
    </citation>
    <scope>NUCLEOTIDE SEQUENCE [LARGE SCALE GENOMIC DNA]</scope>
</reference>
<evidence type="ECO:0000313" key="2">
    <source>
        <dbReference type="Proteomes" id="UP000221506"/>
    </source>
</evidence>